<comment type="caution">
    <text evidence="2">The sequence shown here is derived from an EMBL/GenBank/DDBJ whole genome shotgun (WGS) entry which is preliminary data.</text>
</comment>
<keyword evidence="1" id="KW-0472">Membrane</keyword>
<dbReference type="Proteomes" id="UP000297472">
    <property type="component" value="Unassembled WGS sequence"/>
</dbReference>
<keyword evidence="1" id="KW-0812">Transmembrane</keyword>
<gene>
    <name evidence="2" type="ORF">E3T49_13250</name>
</gene>
<feature type="transmembrane region" description="Helical" evidence="1">
    <location>
        <begin position="12"/>
        <end position="29"/>
    </location>
</feature>
<keyword evidence="1" id="KW-1133">Transmembrane helix</keyword>
<evidence type="ECO:0000313" key="2">
    <source>
        <dbReference type="EMBL" id="TFD27502.1"/>
    </source>
</evidence>
<keyword evidence="3" id="KW-1185">Reference proteome</keyword>
<protein>
    <submittedName>
        <fullName evidence="2">Uncharacterized protein</fullName>
    </submittedName>
</protein>
<accession>A0A4Y8JRG8</accession>
<organism evidence="2 3">
    <name type="scientific">Cryobacterium cryoconiti</name>
    <dbReference type="NCBI Taxonomy" id="1259239"/>
    <lineage>
        <taxon>Bacteria</taxon>
        <taxon>Bacillati</taxon>
        <taxon>Actinomycetota</taxon>
        <taxon>Actinomycetes</taxon>
        <taxon>Micrococcales</taxon>
        <taxon>Microbacteriaceae</taxon>
        <taxon>Cryobacterium</taxon>
    </lineage>
</organism>
<evidence type="ECO:0000313" key="3">
    <source>
        <dbReference type="Proteomes" id="UP000297472"/>
    </source>
</evidence>
<dbReference type="RefSeq" id="WP_134425372.1">
    <property type="nucleotide sequence ID" value="NZ_SOHA01000039.1"/>
</dbReference>
<dbReference type="AlphaFoldDB" id="A0A4Y8JRG8"/>
<proteinExistence type="predicted"/>
<evidence type="ECO:0000256" key="1">
    <source>
        <dbReference type="SAM" id="Phobius"/>
    </source>
</evidence>
<reference evidence="2 3" key="1">
    <citation type="submission" date="2019-03" db="EMBL/GenBank/DDBJ databases">
        <title>Genomics of glacier-inhabiting Cryobacterium strains.</title>
        <authorList>
            <person name="Liu Q."/>
            <person name="Xin Y.-H."/>
        </authorList>
    </citation>
    <scope>NUCLEOTIDE SEQUENCE [LARGE SCALE GENOMIC DNA]</scope>
    <source>
        <strain evidence="2 3">TMT1-51</strain>
    </source>
</reference>
<name>A0A4Y8JRG8_9MICO</name>
<sequence length="86" mass="10153">MTPWELDALRGALVALIAIVLAMFLYSVAPHVSAQVDARRDTNGEDCLFDSYRGYREWVYARSFHREKRRLVVLRKRNQLRKRMQA</sequence>
<dbReference type="EMBL" id="SOHA01000039">
    <property type="protein sequence ID" value="TFD27502.1"/>
    <property type="molecule type" value="Genomic_DNA"/>
</dbReference>